<evidence type="ECO:0000313" key="2">
    <source>
        <dbReference type="EMBL" id="DAD65315.1"/>
    </source>
</evidence>
<feature type="transmembrane region" description="Helical" evidence="1">
    <location>
        <begin position="32"/>
        <end position="56"/>
    </location>
</feature>
<dbReference type="EMBL" id="BK014641">
    <property type="protein sequence ID" value="DAD65315.1"/>
    <property type="molecule type" value="Genomic_DNA"/>
</dbReference>
<reference evidence="2" key="1">
    <citation type="journal article" date="2021" name="Proc. Natl. Acad. Sci. U.S.A.">
        <title>A Catalog of Tens of Thousands of Viruses from Human Metagenomes Reveals Hidden Associations with Chronic Diseases.</title>
        <authorList>
            <person name="Tisza M.J."/>
            <person name="Buck C.B."/>
        </authorList>
    </citation>
    <scope>NUCLEOTIDE SEQUENCE</scope>
    <source>
        <strain evidence="2">CtOoC8</strain>
    </source>
</reference>
<keyword evidence="1" id="KW-1133">Transmembrane helix</keyword>
<name>A0A8S5L684_9CAUD</name>
<keyword evidence="1" id="KW-0812">Transmembrane</keyword>
<proteinExistence type="predicted"/>
<evidence type="ECO:0000256" key="1">
    <source>
        <dbReference type="SAM" id="Phobius"/>
    </source>
</evidence>
<feature type="transmembrane region" description="Helical" evidence="1">
    <location>
        <begin position="109"/>
        <end position="142"/>
    </location>
</feature>
<keyword evidence="1" id="KW-0472">Membrane</keyword>
<sequence>MSIHPNYKPKKIAFLHTHLHTHLHTQYKKSGVFYHFAGSVMRVVIGVVTTCIRHLLYTQSYKQKRPVFKVVGVFLGYKNSPYGSRGCVFYSFPSPNGTKKEVKGTIWTFCFFIFWRAFLCFYSLFIGFFALFYLLFILDILFYPL</sequence>
<organism evidence="2">
    <name type="scientific">Myoviridae sp. ctOoC8</name>
    <dbReference type="NCBI Taxonomy" id="2823542"/>
    <lineage>
        <taxon>Viruses</taxon>
        <taxon>Duplodnaviria</taxon>
        <taxon>Heunggongvirae</taxon>
        <taxon>Uroviricota</taxon>
        <taxon>Caudoviricetes</taxon>
    </lineage>
</organism>
<accession>A0A8S5L684</accession>
<protein>
    <submittedName>
        <fullName evidence="2">Uncharacterized protein</fullName>
    </submittedName>
</protein>